<gene>
    <name evidence="1" type="ORF">KR50_35950</name>
</gene>
<dbReference type="AlphaFoldDB" id="A0A0C2V2B4"/>
<evidence type="ECO:0000313" key="2">
    <source>
        <dbReference type="Proteomes" id="UP000031972"/>
    </source>
</evidence>
<evidence type="ECO:0000313" key="1">
    <source>
        <dbReference type="EMBL" id="KIL43192.1"/>
    </source>
</evidence>
<proteinExistence type="predicted"/>
<dbReference type="PATRIC" id="fig|220754.4.peg.3606"/>
<comment type="caution">
    <text evidence="1">The sequence shown here is derived from an EMBL/GenBank/DDBJ whole genome shotgun (WGS) entry which is preliminary data.</text>
</comment>
<dbReference type="EMBL" id="JXRR01000022">
    <property type="protein sequence ID" value="KIL43192.1"/>
    <property type="molecule type" value="Genomic_DNA"/>
</dbReference>
<name>A0A0C2V2B4_9BACL</name>
<keyword evidence="2" id="KW-1185">Reference proteome</keyword>
<protein>
    <submittedName>
        <fullName evidence="1">Uncharacterized protein</fullName>
    </submittedName>
</protein>
<organism evidence="1 2">
    <name type="scientific">Jeotgalibacillus campisalis</name>
    <dbReference type="NCBI Taxonomy" id="220754"/>
    <lineage>
        <taxon>Bacteria</taxon>
        <taxon>Bacillati</taxon>
        <taxon>Bacillota</taxon>
        <taxon>Bacilli</taxon>
        <taxon>Bacillales</taxon>
        <taxon>Caryophanaceae</taxon>
        <taxon>Jeotgalibacillus</taxon>
    </lineage>
</organism>
<sequence>MMTDTTFSGEVEKFEDLDEYISDAQDPIVHLWVIDKEGNNEINNRIASEIMVEEE</sequence>
<reference evidence="1 2" key="1">
    <citation type="submission" date="2015-01" db="EMBL/GenBank/DDBJ databases">
        <title>Jeotgalibacillus campisalis genome sequencing.</title>
        <authorList>
            <person name="Goh K.M."/>
            <person name="Chan K.-G."/>
            <person name="Yaakop A.S."/>
            <person name="Ee R."/>
            <person name="Gan H.M."/>
            <person name="Chan C.S."/>
        </authorList>
    </citation>
    <scope>NUCLEOTIDE SEQUENCE [LARGE SCALE GENOMIC DNA]</scope>
    <source>
        <strain evidence="1 2">SF-57</strain>
    </source>
</reference>
<accession>A0A0C2V2B4</accession>
<dbReference type="Proteomes" id="UP000031972">
    <property type="component" value="Unassembled WGS sequence"/>
</dbReference>